<evidence type="ECO:0000313" key="1">
    <source>
        <dbReference type="EMBL" id="VDI47554.1"/>
    </source>
</evidence>
<proteinExistence type="predicted"/>
<keyword evidence="2" id="KW-1185">Reference proteome</keyword>
<reference evidence="1" key="1">
    <citation type="submission" date="2018-11" db="EMBL/GenBank/DDBJ databases">
        <authorList>
            <person name="Alioto T."/>
            <person name="Alioto T."/>
        </authorList>
    </citation>
    <scope>NUCLEOTIDE SEQUENCE</scope>
</reference>
<evidence type="ECO:0000313" key="2">
    <source>
        <dbReference type="Proteomes" id="UP000596742"/>
    </source>
</evidence>
<comment type="caution">
    <text evidence="1">The sequence shown here is derived from an EMBL/GenBank/DDBJ whole genome shotgun (WGS) entry which is preliminary data.</text>
</comment>
<gene>
    <name evidence="1" type="ORF">MGAL_10B028380</name>
</gene>
<dbReference type="Proteomes" id="UP000596742">
    <property type="component" value="Unassembled WGS sequence"/>
</dbReference>
<sequence length="88" mass="10398">MKLEKNLEGVMKDVAALKRQQNDGAFSMETCTFKKRLNVFLKEKFSRCPWLKTQSDLEFKNEVRKCLKQDNFQTNTLAYRSVNQWATT</sequence>
<organism evidence="1 2">
    <name type="scientific">Mytilus galloprovincialis</name>
    <name type="common">Mediterranean mussel</name>
    <dbReference type="NCBI Taxonomy" id="29158"/>
    <lineage>
        <taxon>Eukaryota</taxon>
        <taxon>Metazoa</taxon>
        <taxon>Spiralia</taxon>
        <taxon>Lophotrochozoa</taxon>
        <taxon>Mollusca</taxon>
        <taxon>Bivalvia</taxon>
        <taxon>Autobranchia</taxon>
        <taxon>Pteriomorphia</taxon>
        <taxon>Mytilida</taxon>
        <taxon>Mytiloidea</taxon>
        <taxon>Mytilidae</taxon>
        <taxon>Mytilinae</taxon>
        <taxon>Mytilus</taxon>
    </lineage>
</organism>
<dbReference type="OrthoDB" id="6153257at2759"/>
<dbReference type="EMBL" id="UYJE01006621">
    <property type="protein sequence ID" value="VDI47554.1"/>
    <property type="molecule type" value="Genomic_DNA"/>
</dbReference>
<feature type="non-terminal residue" evidence="1">
    <location>
        <position position="88"/>
    </location>
</feature>
<protein>
    <submittedName>
        <fullName evidence="1">Uncharacterized protein</fullName>
    </submittedName>
</protein>
<name>A0A8B6FD23_MYTGA</name>
<accession>A0A8B6FD23</accession>
<dbReference type="AlphaFoldDB" id="A0A8B6FD23"/>